<dbReference type="PANTHER" id="PTHR48081:SF8">
    <property type="entry name" value="ALPHA_BETA HYDROLASE FOLD-3 DOMAIN-CONTAINING PROTEIN-RELATED"/>
    <property type="match status" value="1"/>
</dbReference>
<dbReference type="RefSeq" id="WP_345468488.1">
    <property type="nucleotide sequence ID" value="NZ_BAABRP010000036.1"/>
</dbReference>
<name>A0ABP9WDD8_9DEIO</name>
<comment type="caution">
    <text evidence="4">The sequence shown here is derived from an EMBL/GenBank/DDBJ whole genome shotgun (WGS) entry which is preliminary data.</text>
</comment>
<sequence>MTMQPSDVAVTVRRIPAPHHTVPVRIFRPSTARSGWLVWAHGGSWVSGSAAAWHAPCLDLARRAGVTLVSVDYRLAPAHPYPVPLEDVLAVLVWAAQQPELQADPRLLAVGGDSAGATLAASSALAFRDQGRLLGGQVLAYPPLDPQCRAPSYTWLPHQFPNRDSLMAAWRAYAGPGQPSGRAQPYLSPLQAKKLDGVAPAILGVGGFDPVRDDVRRYAARLRLAGVPVQLREFAGEGHALFMAPSTAFRRWLAASVRQQFDEYVNSPMTLPSDARRKPRGARCPQP</sequence>
<dbReference type="Pfam" id="PF07859">
    <property type="entry name" value="Abhydrolase_3"/>
    <property type="match status" value="1"/>
</dbReference>
<keyword evidence="1" id="KW-0378">Hydrolase</keyword>
<dbReference type="InterPro" id="IPR029058">
    <property type="entry name" value="AB_hydrolase_fold"/>
</dbReference>
<organism evidence="4 5">
    <name type="scientific">Deinococcus carri</name>
    <dbReference type="NCBI Taxonomy" id="1211323"/>
    <lineage>
        <taxon>Bacteria</taxon>
        <taxon>Thermotogati</taxon>
        <taxon>Deinococcota</taxon>
        <taxon>Deinococci</taxon>
        <taxon>Deinococcales</taxon>
        <taxon>Deinococcaceae</taxon>
        <taxon>Deinococcus</taxon>
    </lineage>
</organism>
<evidence type="ECO:0000313" key="5">
    <source>
        <dbReference type="Proteomes" id="UP001401887"/>
    </source>
</evidence>
<protein>
    <submittedName>
        <fullName evidence="4">Acetyl esterase</fullName>
    </submittedName>
</protein>
<evidence type="ECO:0000256" key="2">
    <source>
        <dbReference type="SAM" id="MobiDB-lite"/>
    </source>
</evidence>
<dbReference type="EMBL" id="BAABRP010000036">
    <property type="protein sequence ID" value="GAA5515061.1"/>
    <property type="molecule type" value="Genomic_DNA"/>
</dbReference>
<keyword evidence="5" id="KW-1185">Reference proteome</keyword>
<accession>A0ABP9WDD8</accession>
<evidence type="ECO:0000259" key="3">
    <source>
        <dbReference type="Pfam" id="PF07859"/>
    </source>
</evidence>
<feature type="domain" description="Alpha/beta hydrolase fold-3" evidence="3">
    <location>
        <begin position="37"/>
        <end position="242"/>
    </location>
</feature>
<dbReference type="PANTHER" id="PTHR48081">
    <property type="entry name" value="AB HYDROLASE SUPERFAMILY PROTEIN C4A8.06C"/>
    <property type="match status" value="1"/>
</dbReference>
<dbReference type="SUPFAM" id="SSF53474">
    <property type="entry name" value="alpha/beta-Hydrolases"/>
    <property type="match status" value="1"/>
</dbReference>
<evidence type="ECO:0000256" key="1">
    <source>
        <dbReference type="ARBA" id="ARBA00022801"/>
    </source>
</evidence>
<dbReference type="InterPro" id="IPR013094">
    <property type="entry name" value="AB_hydrolase_3"/>
</dbReference>
<dbReference type="InterPro" id="IPR050300">
    <property type="entry name" value="GDXG_lipolytic_enzyme"/>
</dbReference>
<feature type="region of interest" description="Disordered" evidence="2">
    <location>
        <begin position="268"/>
        <end position="287"/>
    </location>
</feature>
<evidence type="ECO:0000313" key="4">
    <source>
        <dbReference type="EMBL" id="GAA5515061.1"/>
    </source>
</evidence>
<reference evidence="4 5" key="1">
    <citation type="submission" date="2024-02" db="EMBL/GenBank/DDBJ databases">
        <title>Deinococcus carri NBRC 110142.</title>
        <authorList>
            <person name="Ichikawa N."/>
            <person name="Katano-Makiyama Y."/>
            <person name="Hidaka K."/>
        </authorList>
    </citation>
    <scope>NUCLEOTIDE SEQUENCE [LARGE SCALE GENOMIC DNA]</scope>
    <source>
        <strain evidence="4 5">NBRC 110142</strain>
    </source>
</reference>
<proteinExistence type="predicted"/>
<dbReference type="Gene3D" id="3.40.50.1820">
    <property type="entry name" value="alpha/beta hydrolase"/>
    <property type="match status" value="1"/>
</dbReference>
<gene>
    <name evidence="4" type="primary">aes_3</name>
    <name evidence="4" type="ORF">Dcar01_03825</name>
</gene>
<dbReference type="Proteomes" id="UP001401887">
    <property type="component" value="Unassembled WGS sequence"/>
</dbReference>